<gene>
    <name evidence="2" type="ORF">GCM10011380_08900</name>
</gene>
<reference evidence="2" key="2">
    <citation type="submission" date="2020-09" db="EMBL/GenBank/DDBJ databases">
        <authorList>
            <person name="Sun Q."/>
            <person name="Zhou Y."/>
        </authorList>
    </citation>
    <scope>NUCLEOTIDE SEQUENCE</scope>
    <source>
        <strain evidence="2">CGMCC 1.15330</strain>
    </source>
</reference>
<organism evidence="2 3">
    <name type="scientific">Sphingomonas metalli</name>
    <dbReference type="NCBI Taxonomy" id="1779358"/>
    <lineage>
        <taxon>Bacteria</taxon>
        <taxon>Pseudomonadati</taxon>
        <taxon>Pseudomonadota</taxon>
        <taxon>Alphaproteobacteria</taxon>
        <taxon>Sphingomonadales</taxon>
        <taxon>Sphingomonadaceae</taxon>
        <taxon>Sphingomonas</taxon>
    </lineage>
</organism>
<evidence type="ECO:0008006" key="4">
    <source>
        <dbReference type="Google" id="ProtNLM"/>
    </source>
</evidence>
<name>A0A916WQZ0_9SPHN</name>
<evidence type="ECO:0000313" key="2">
    <source>
        <dbReference type="EMBL" id="GGB21537.1"/>
    </source>
</evidence>
<evidence type="ECO:0000313" key="3">
    <source>
        <dbReference type="Proteomes" id="UP000623067"/>
    </source>
</evidence>
<accession>A0A916WQZ0</accession>
<evidence type="ECO:0000256" key="1">
    <source>
        <dbReference type="SAM" id="MobiDB-lite"/>
    </source>
</evidence>
<comment type="caution">
    <text evidence="2">The sequence shown here is derived from an EMBL/GenBank/DDBJ whole genome shotgun (WGS) entry which is preliminary data.</text>
</comment>
<proteinExistence type="predicted"/>
<protein>
    <recommendedName>
        <fullName evidence="4">DUF1983 domain-containing protein</fullName>
    </recommendedName>
</protein>
<dbReference type="RefSeq" id="WP_188657482.1">
    <property type="nucleotide sequence ID" value="NZ_BMIH01000001.1"/>
</dbReference>
<dbReference type="Proteomes" id="UP000623067">
    <property type="component" value="Unassembled WGS sequence"/>
</dbReference>
<dbReference type="EMBL" id="BMIH01000001">
    <property type="protein sequence ID" value="GGB21537.1"/>
    <property type="molecule type" value="Genomic_DNA"/>
</dbReference>
<feature type="region of interest" description="Disordered" evidence="1">
    <location>
        <begin position="454"/>
        <end position="480"/>
    </location>
</feature>
<feature type="compositionally biased region" description="Polar residues" evidence="1">
    <location>
        <begin position="460"/>
        <end position="474"/>
    </location>
</feature>
<sequence>MKVVYDSGAEVELGSVEASPTVNLIDYSRRVTDDFGVTTVVPRAFARRMSVRLAMPMASIDAVQRTLADLRATPATWIADARHGSLAFRGFYKDFELTAASLSTCTLTIEGVATSESFDDPGDDPAPDGRASSLRVLDSVIVGPGVLISSSVAEADAPQWSAGTTYQKGAQVILAASHRIYENLVDGNVGADPAGAGGKWLDVGPTNRFAMLDQALGTSTIASSDVVVVLRSPRAASGVAILDTNAATVRVQAPGYDRTQVPDASGKALFLDLAVAAGADVTVTAAVAAANPGPQRWDDGAQWLDQRVWQDSLEAGDGTVTIGTLLLGELKGLGVTETAPTAGIIDYSKKETDEFGETTVVPRAWAKRMAARSMISTAAIDLVADRLAALRARPCLWIGHFALDALTVFGFYKDVEITVGTSVSTMSLAVEGLSKAAPTRSSGLGSVAWPDITDPAGTKPANNADVTGENTSKDTAAVGGVPAGELTGRLQTLETVTIPAIDAAGAAAGQRITEARAAADLALSRIETEVDRVDQRIDNLSASGGYDDTAVKAEVKRVDEAAIGRDAALGTRIDTVSASVTTTDTNLRAVISTKEQAAVDRENALGKRIDDIIAEGGGGSDGVDMVARAEIQRVEQAAVLGQQALASRTSLMEATASSTAGIVNRNPSFAVWQDAAGLPLSWEWWSQIATIERRARADGVSGYVARISSAAAQPTGLADSPLPFYPGWYVLDAEVELIAGSYAGAGLTISGDGGLHFATEADMNGDVSATRTGRRRFTKLMQLTVTRSAWHAMNGWAGWLPAEQIAAKTIDWYRCAVRPASDAEIKAGKADAALPGITARIKTTEDTLADLPNRYATAQRASNIEASVGGVTGRVGSLERVTSDGTLATSQRVDNVEASLNDSRATVTQQAGAIAGLNGKTAAYVRIIADAGNGRASLSLWSDQYGGAWQLGGNGLIDGNLTINGTVTARAFNGASMAREARSTWNGSITPAQGQTITIPWSLGLPSIPPTGRFIYEAVILLETNEGQGFTSTVNGRPAYTQYVGGYGGLFLGATDNQGNIYYPRANASDRVIADSDFTPSFVARINRGSYDSGYTFDGDQYQRQVAASYTVTRIDLKVTWVAI</sequence>
<dbReference type="AlphaFoldDB" id="A0A916WQZ0"/>
<keyword evidence="3" id="KW-1185">Reference proteome</keyword>
<reference evidence="2" key="1">
    <citation type="journal article" date="2014" name="Int. J. Syst. Evol. Microbiol.">
        <title>Complete genome sequence of Corynebacterium casei LMG S-19264T (=DSM 44701T), isolated from a smear-ripened cheese.</title>
        <authorList>
            <consortium name="US DOE Joint Genome Institute (JGI-PGF)"/>
            <person name="Walter F."/>
            <person name="Albersmeier A."/>
            <person name="Kalinowski J."/>
            <person name="Ruckert C."/>
        </authorList>
    </citation>
    <scope>NUCLEOTIDE SEQUENCE</scope>
    <source>
        <strain evidence="2">CGMCC 1.15330</strain>
    </source>
</reference>